<dbReference type="InterPro" id="IPR023229">
    <property type="entry name" value="T2SS_M_periplasmic_sf"/>
</dbReference>
<evidence type="ECO:0000313" key="12">
    <source>
        <dbReference type="Proteomes" id="UP000292423"/>
    </source>
</evidence>
<keyword evidence="6 10" id="KW-0812">Transmembrane</keyword>
<dbReference type="GO" id="GO:0005886">
    <property type="term" value="C:plasma membrane"/>
    <property type="evidence" value="ECO:0007669"/>
    <property type="project" value="UniProtKB-SubCell"/>
</dbReference>
<dbReference type="GO" id="GO:0015628">
    <property type="term" value="P:protein secretion by the type II secretion system"/>
    <property type="evidence" value="ECO:0007669"/>
    <property type="project" value="InterPro"/>
</dbReference>
<proteinExistence type="inferred from homology"/>
<dbReference type="Pfam" id="PF04612">
    <property type="entry name" value="T2SSM"/>
    <property type="match status" value="1"/>
</dbReference>
<dbReference type="RefSeq" id="WP_130413245.1">
    <property type="nucleotide sequence ID" value="NZ_SHKX01000012.1"/>
</dbReference>
<evidence type="ECO:0000256" key="2">
    <source>
        <dbReference type="ARBA" id="ARBA00010637"/>
    </source>
</evidence>
<keyword evidence="3" id="KW-0813">Transport</keyword>
<dbReference type="OrthoDB" id="6711229at2"/>
<evidence type="ECO:0000256" key="3">
    <source>
        <dbReference type="ARBA" id="ARBA00022448"/>
    </source>
</evidence>
<keyword evidence="9 10" id="KW-0472">Membrane</keyword>
<accession>A0A4Q7Z4D9</accession>
<dbReference type="Gene3D" id="3.30.1360.100">
    <property type="entry name" value="General secretion pathway protein M, EpsM"/>
    <property type="match status" value="1"/>
</dbReference>
<evidence type="ECO:0000256" key="5">
    <source>
        <dbReference type="ARBA" id="ARBA00022519"/>
    </source>
</evidence>
<evidence type="ECO:0000256" key="4">
    <source>
        <dbReference type="ARBA" id="ARBA00022475"/>
    </source>
</evidence>
<evidence type="ECO:0000256" key="6">
    <source>
        <dbReference type="ARBA" id="ARBA00022692"/>
    </source>
</evidence>
<evidence type="ECO:0000256" key="9">
    <source>
        <dbReference type="ARBA" id="ARBA00023136"/>
    </source>
</evidence>
<evidence type="ECO:0000256" key="10">
    <source>
        <dbReference type="SAM" id="Phobius"/>
    </source>
</evidence>
<keyword evidence="5" id="KW-0997">Cell inner membrane</keyword>
<comment type="caution">
    <text evidence="11">The sequence shown here is derived from an EMBL/GenBank/DDBJ whole genome shotgun (WGS) entry which is preliminary data.</text>
</comment>
<dbReference type="InterPro" id="IPR007690">
    <property type="entry name" value="T2SS_GspM"/>
</dbReference>
<dbReference type="Proteomes" id="UP000292423">
    <property type="component" value="Unassembled WGS sequence"/>
</dbReference>
<dbReference type="AlphaFoldDB" id="A0A4Q7Z4D9"/>
<sequence length="150" mass="16232">MLNDIQKYLDGLPPRDRLALIAMGVFLMVSVIGLGGLKLHRAANKAEDQAVQEQATLSWLQSLAPQLSGGGLAGGTLSVLDIVSSAAAGQGITMQRFEPDGNRVRVWLEGADFAKVAAWMDMLERQGVKSQEVHFEQSEKGLNVRLVFGR</sequence>
<comment type="similarity">
    <text evidence="2">Belongs to the GSP M family.</text>
</comment>
<keyword evidence="7" id="KW-0653">Protein transport</keyword>
<keyword evidence="12" id="KW-1185">Reference proteome</keyword>
<keyword evidence="8 10" id="KW-1133">Transmembrane helix</keyword>
<keyword evidence="4" id="KW-1003">Cell membrane</keyword>
<comment type="subcellular location">
    <subcellularLocation>
        <location evidence="1">Cell inner membrane</location>
        <topology evidence="1">Single-pass membrane protein</topology>
    </subcellularLocation>
</comment>
<dbReference type="EMBL" id="SHKX01000012">
    <property type="protein sequence ID" value="RZU45167.1"/>
    <property type="molecule type" value="Genomic_DNA"/>
</dbReference>
<evidence type="ECO:0000256" key="1">
    <source>
        <dbReference type="ARBA" id="ARBA00004377"/>
    </source>
</evidence>
<feature type="transmembrane region" description="Helical" evidence="10">
    <location>
        <begin position="18"/>
        <end position="37"/>
    </location>
</feature>
<dbReference type="GO" id="GO:0015627">
    <property type="term" value="C:type II protein secretion system complex"/>
    <property type="evidence" value="ECO:0007669"/>
    <property type="project" value="InterPro"/>
</dbReference>
<gene>
    <name evidence="11" type="ORF">EV700_1980</name>
</gene>
<dbReference type="SUPFAM" id="SSF103054">
    <property type="entry name" value="General secretion pathway protein M, EpsM"/>
    <property type="match status" value="1"/>
</dbReference>
<evidence type="ECO:0000256" key="7">
    <source>
        <dbReference type="ARBA" id="ARBA00022927"/>
    </source>
</evidence>
<evidence type="ECO:0000256" key="8">
    <source>
        <dbReference type="ARBA" id="ARBA00022989"/>
    </source>
</evidence>
<reference evidence="11 12" key="1">
    <citation type="submission" date="2019-02" db="EMBL/GenBank/DDBJ databases">
        <title>Genomic Encyclopedia of Type Strains, Phase IV (KMG-IV): sequencing the most valuable type-strain genomes for metagenomic binning, comparative biology and taxonomic classification.</title>
        <authorList>
            <person name="Goeker M."/>
        </authorList>
    </citation>
    <scope>NUCLEOTIDE SEQUENCE [LARGE SCALE GENOMIC DNA]</scope>
    <source>
        <strain evidence="11 12">DSM 105135</strain>
    </source>
</reference>
<evidence type="ECO:0000313" key="11">
    <source>
        <dbReference type="EMBL" id="RZU45167.1"/>
    </source>
</evidence>
<organism evidence="11 12">
    <name type="scientific">Fluviicoccus keumensis</name>
    <dbReference type="NCBI Taxonomy" id="1435465"/>
    <lineage>
        <taxon>Bacteria</taxon>
        <taxon>Pseudomonadati</taxon>
        <taxon>Pseudomonadota</taxon>
        <taxon>Gammaproteobacteria</taxon>
        <taxon>Moraxellales</taxon>
        <taxon>Moraxellaceae</taxon>
        <taxon>Fluviicoccus</taxon>
    </lineage>
</organism>
<protein>
    <submittedName>
        <fullName evidence="11">Type II secretory pathway component PulM</fullName>
    </submittedName>
</protein>
<name>A0A4Q7Z4D9_9GAMM</name>